<name>A0A7G5BU32_9BACL</name>
<dbReference type="AlphaFoldDB" id="A0A7G5BU32"/>
<reference evidence="3 4" key="1">
    <citation type="submission" date="2019-07" db="EMBL/GenBank/DDBJ databases">
        <authorList>
            <person name="Kim J.K."/>
            <person name="Cheong H.-M."/>
            <person name="Choi Y."/>
            <person name="Hwang K.J."/>
            <person name="Lee S."/>
            <person name="Choi C."/>
        </authorList>
    </citation>
    <scope>NUCLEOTIDE SEQUENCE [LARGE SCALE GENOMIC DNA]</scope>
    <source>
        <strain evidence="3 4">KS 22</strain>
    </source>
</reference>
<feature type="transmembrane region" description="Helical" evidence="2">
    <location>
        <begin position="44"/>
        <end position="63"/>
    </location>
</feature>
<keyword evidence="4" id="KW-1185">Reference proteome</keyword>
<dbReference type="KEGG" id="cchl:FPL14_04055"/>
<keyword evidence="2" id="KW-0812">Transmembrane</keyword>
<evidence type="ECO:0000313" key="3">
    <source>
        <dbReference type="EMBL" id="QMV40466.1"/>
    </source>
</evidence>
<evidence type="ECO:0000256" key="2">
    <source>
        <dbReference type="SAM" id="Phobius"/>
    </source>
</evidence>
<feature type="region of interest" description="Disordered" evidence="1">
    <location>
        <begin position="1"/>
        <end position="20"/>
    </location>
</feature>
<feature type="compositionally biased region" description="Basic and acidic residues" evidence="1">
    <location>
        <begin position="1"/>
        <end position="10"/>
    </location>
</feature>
<keyword evidence="2" id="KW-0472">Membrane</keyword>
<dbReference type="EMBL" id="CP041969">
    <property type="protein sequence ID" value="QMV40466.1"/>
    <property type="molecule type" value="Genomic_DNA"/>
</dbReference>
<organism evidence="3 4">
    <name type="scientific">Cohnella cholangitidis</name>
    <dbReference type="NCBI Taxonomy" id="2598458"/>
    <lineage>
        <taxon>Bacteria</taxon>
        <taxon>Bacillati</taxon>
        <taxon>Bacillota</taxon>
        <taxon>Bacilli</taxon>
        <taxon>Bacillales</taxon>
        <taxon>Paenibacillaceae</taxon>
        <taxon>Cohnella</taxon>
    </lineage>
</organism>
<sequence length="488" mass="54471">MNENKPDWYGDAKGGLGNNAFTEQMKQEVNRRIRERRPARKKHGLWTAVAAFAVCVIALLLFMPDLTNDRAPSPAGTDTPNIESTPPTPSPTESIPPAETPVSTPEEQVQLAYRNVEDTLGDYPVEVNRIEATRIAKSSVIVKRVIELGDLGNFIVYLKNEEDTQLYSGMEIHAAGPGSAPASDIYELGPAGEIQYLNDVEVTGSNLFGQFQIRIYGVCGANCVTNNWIHFEETAPGVPISDFRLNSHVAEMDIDEDGTMEAIVQETSTISQVEIIKKINGQFQIADLNIALKAEHPNSVTFDKEKRVFKALFPNRSLSYQHKKGEDTLVLVEDSETETDQDQLIVGGIYEGNDTISLQVDGTAIDAQWFKDPYDDFGLYIPESMKTVKFEDGYEYATKDGKATLSILNSDQASTPYLRKEKDLSRYSEYIGSEFWGDDQSIRYDHFSVQLAPNYSVRISIRTKTEQTEQIRPLLLAVVSNIRYAPAE</sequence>
<evidence type="ECO:0000256" key="1">
    <source>
        <dbReference type="SAM" id="MobiDB-lite"/>
    </source>
</evidence>
<evidence type="ECO:0000313" key="4">
    <source>
        <dbReference type="Proteomes" id="UP000515679"/>
    </source>
</evidence>
<proteinExistence type="predicted"/>
<dbReference type="Proteomes" id="UP000515679">
    <property type="component" value="Chromosome"/>
</dbReference>
<protein>
    <submittedName>
        <fullName evidence="3">Uncharacterized protein</fullName>
    </submittedName>
</protein>
<accession>A0A7G5BU32</accession>
<feature type="region of interest" description="Disordered" evidence="1">
    <location>
        <begin position="71"/>
        <end position="106"/>
    </location>
</feature>
<keyword evidence="2" id="KW-1133">Transmembrane helix</keyword>
<dbReference type="RefSeq" id="WP_182301816.1">
    <property type="nucleotide sequence ID" value="NZ_CP041969.1"/>
</dbReference>
<gene>
    <name evidence="3" type="ORF">FPL14_04055</name>
</gene>
<feature type="compositionally biased region" description="Low complexity" evidence="1">
    <location>
        <begin position="79"/>
        <end position="101"/>
    </location>
</feature>